<evidence type="ECO:0000256" key="1">
    <source>
        <dbReference type="SAM" id="Phobius"/>
    </source>
</evidence>
<keyword evidence="1" id="KW-0472">Membrane</keyword>
<feature type="transmembrane region" description="Helical" evidence="1">
    <location>
        <begin position="228"/>
        <end position="249"/>
    </location>
</feature>
<feature type="transmembrane region" description="Helical" evidence="1">
    <location>
        <begin position="194"/>
        <end position="219"/>
    </location>
</feature>
<feature type="transmembrane region" description="Helical" evidence="1">
    <location>
        <begin position="49"/>
        <end position="69"/>
    </location>
</feature>
<reference evidence="2" key="1">
    <citation type="submission" date="2021-01" db="EMBL/GenBank/DDBJ databases">
        <title>Whole genome shotgun sequence of Actinoplanes cyaneus NBRC 14990.</title>
        <authorList>
            <person name="Komaki H."/>
            <person name="Tamura T."/>
        </authorList>
    </citation>
    <scope>NUCLEOTIDE SEQUENCE</scope>
    <source>
        <strain evidence="2">NBRC 14990</strain>
    </source>
</reference>
<evidence type="ECO:0000313" key="2">
    <source>
        <dbReference type="EMBL" id="GID64812.1"/>
    </source>
</evidence>
<accession>A0A919IG86</accession>
<dbReference type="EMBL" id="BOMH01000018">
    <property type="protein sequence ID" value="GID64812.1"/>
    <property type="molecule type" value="Genomic_DNA"/>
</dbReference>
<keyword evidence="1" id="KW-1133">Transmembrane helix</keyword>
<evidence type="ECO:0000313" key="3">
    <source>
        <dbReference type="Proteomes" id="UP000619479"/>
    </source>
</evidence>
<feature type="transmembrane region" description="Helical" evidence="1">
    <location>
        <begin position="21"/>
        <end position="43"/>
    </location>
</feature>
<name>A0A919IG86_9ACTN</name>
<gene>
    <name evidence="2" type="ORF">Acy02nite_26930</name>
</gene>
<dbReference type="AlphaFoldDB" id="A0A919IG86"/>
<feature type="transmembrane region" description="Helical" evidence="1">
    <location>
        <begin position="111"/>
        <end position="128"/>
    </location>
</feature>
<feature type="transmembrane region" description="Helical" evidence="1">
    <location>
        <begin position="81"/>
        <end position="99"/>
    </location>
</feature>
<keyword evidence="3" id="KW-1185">Reference proteome</keyword>
<organism evidence="2 3">
    <name type="scientific">Actinoplanes cyaneus</name>
    <dbReference type="NCBI Taxonomy" id="52696"/>
    <lineage>
        <taxon>Bacteria</taxon>
        <taxon>Bacillati</taxon>
        <taxon>Actinomycetota</taxon>
        <taxon>Actinomycetes</taxon>
        <taxon>Micromonosporales</taxon>
        <taxon>Micromonosporaceae</taxon>
        <taxon>Actinoplanes</taxon>
    </lineage>
</organism>
<keyword evidence="1" id="KW-0812">Transmembrane</keyword>
<feature type="transmembrane region" description="Helical" evidence="1">
    <location>
        <begin position="168"/>
        <end position="188"/>
    </location>
</feature>
<proteinExistence type="predicted"/>
<sequence>MSHGHGVVGNGVTMTPRPVRVLTALLLATALATVVVEALTFWYAPEHGFGFAVRTVWALVRTLGWLILISQVRRARATAKPLSLILTMTTLFAVGRLIVPPSGRPPLPGVLGFGVLTLLCLTVVVLLYRHPAVDAHLVHQPRRPVLTREGISLREAPPGDPWVLTARLASFSYSPLMLVPALIAAGTLRHRPEWTLAVILWILAGIAVSYAALLSAFFLRRGSHRARIALTSITLAVLAFDLPLCHVLLGLDGLVRDGSPLVVAATLTLYALRRIARTSTRAAAPA</sequence>
<protein>
    <submittedName>
        <fullName evidence="2">Uncharacterized protein</fullName>
    </submittedName>
</protein>
<comment type="caution">
    <text evidence="2">The sequence shown here is derived from an EMBL/GenBank/DDBJ whole genome shotgun (WGS) entry which is preliminary data.</text>
</comment>
<dbReference type="Proteomes" id="UP000619479">
    <property type="component" value="Unassembled WGS sequence"/>
</dbReference>